<evidence type="ECO:0000313" key="2">
    <source>
        <dbReference type="Proteomes" id="UP000051802"/>
    </source>
</evidence>
<dbReference type="Proteomes" id="UP000051802">
    <property type="component" value="Unassembled WGS sequence"/>
</dbReference>
<keyword evidence="2" id="KW-1185">Reference proteome</keyword>
<evidence type="ECO:0000313" key="1">
    <source>
        <dbReference type="EMBL" id="KRG40680.1"/>
    </source>
</evidence>
<dbReference type="AlphaFoldDB" id="A0A0R0AIR2"/>
<sequence length="217" mass="24869">MHLGEAGDLLAYAKEMSGLLESRWERHRACIGPRCAQAGYSQEDFDCEYQVEEYQHAKYEVYLDGQLVVAAWSVLQGAVEHCASFLAEHLRIEKKLDYSRKPAELAWQHYYEQGIQVGWPLKDDCLEIAALRKLRNDYAHSLFFEPYSVRGRLKKIAPDTAVDRSQIFYQVDAFVALKGQGVLACELVARLVEMLKEHAIAQFPHDGVSLSFWARTR</sequence>
<reference evidence="1 2" key="1">
    <citation type="submission" date="2015-10" db="EMBL/GenBank/DDBJ databases">
        <title>Genome sequencing and analysis of members of genus Stenotrophomonas.</title>
        <authorList>
            <person name="Patil P.P."/>
            <person name="Midha S."/>
            <person name="Patil P.B."/>
        </authorList>
    </citation>
    <scope>NUCLEOTIDE SEQUENCE [LARGE SCALE GENOMIC DNA]</scope>
    <source>
        <strain evidence="1 2">JCM 16536</strain>
    </source>
</reference>
<dbReference type="EMBL" id="LLXU01000095">
    <property type="protein sequence ID" value="KRG40680.1"/>
    <property type="molecule type" value="Genomic_DNA"/>
</dbReference>
<comment type="caution">
    <text evidence="1">The sequence shown here is derived from an EMBL/GenBank/DDBJ whole genome shotgun (WGS) entry which is preliminary data.</text>
</comment>
<proteinExistence type="predicted"/>
<gene>
    <name evidence="1" type="ORF">ARC20_12720</name>
</gene>
<name>A0A0R0AIR2_9GAMM</name>
<accession>A0A0R0AIR2</accession>
<protein>
    <submittedName>
        <fullName evidence="1">Uncharacterized protein</fullName>
    </submittedName>
</protein>
<organism evidence="1 2">
    <name type="scientific">Stenotrophomonas panacihumi</name>
    <dbReference type="NCBI Taxonomy" id="676599"/>
    <lineage>
        <taxon>Bacteria</taxon>
        <taxon>Pseudomonadati</taxon>
        <taxon>Pseudomonadota</taxon>
        <taxon>Gammaproteobacteria</taxon>
        <taxon>Lysobacterales</taxon>
        <taxon>Lysobacteraceae</taxon>
        <taxon>Stenotrophomonas</taxon>
    </lineage>
</organism>